<comment type="similarity">
    <text evidence="12">Belongs to the cytochrome b561 family.</text>
</comment>
<evidence type="ECO:0000256" key="12">
    <source>
        <dbReference type="ARBA" id="ARBA00037975"/>
    </source>
</evidence>
<evidence type="ECO:0000259" key="14">
    <source>
        <dbReference type="Pfam" id="PF01292"/>
    </source>
</evidence>
<evidence type="ECO:0000256" key="6">
    <source>
        <dbReference type="ARBA" id="ARBA00022692"/>
    </source>
</evidence>
<evidence type="ECO:0000256" key="4">
    <source>
        <dbReference type="ARBA" id="ARBA00022475"/>
    </source>
</evidence>
<gene>
    <name evidence="15" type="ORF">KDM92_07565</name>
</gene>
<feature type="transmembrane region" description="Helical" evidence="13">
    <location>
        <begin position="83"/>
        <end position="104"/>
    </location>
</feature>
<feature type="transmembrane region" description="Helical" evidence="13">
    <location>
        <begin position="42"/>
        <end position="62"/>
    </location>
</feature>
<evidence type="ECO:0000256" key="8">
    <source>
        <dbReference type="ARBA" id="ARBA00022982"/>
    </source>
</evidence>
<organism evidence="15 16">
    <name type="scientific">Undibacterium baiyunense</name>
    <dbReference type="NCBI Taxonomy" id="2828731"/>
    <lineage>
        <taxon>Bacteria</taxon>
        <taxon>Pseudomonadati</taxon>
        <taxon>Pseudomonadota</taxon>
        <taxon>Betaproteobacteria</taxon>
        <taxon>Burkholderiales</taxon>
        <taxon>Oxalobacteraceae</taxon>
        <taxon>Undibacterium</taxon>
    </lineage>
</organism>
<keyword evidence="9 13" id="KW-1133">Transmembrane helix</keyword>
<protein>
    <submittedName>
        <fullName evidence="15">Cytochrome b</fullName>
    </submittedName>
</protein>
<keyword evidence="11 13" id="KW-0472">Membrane</keyword>
<comment type="cofactor">
    <cofactor evidence="1">
        <name>heme b</name>
        <dbReference type="ChEBI" id="CHEBI:60344"/>
    </cofactor>
</comment>
<dbReference type="EMBL" id="JAGSPM010000003">
    <property type="protein sequence ID" value="MBR7746433.1"/>
    <property type="molecule type" value="Genomic_DNA"/>
</dbReference>
<dbReference type="SUPFAM" id="SSF81342">
    <property type="entry name" value="Transmembrane di-heme cytochromes"/>
    <property type="match status" value="1"/>
</dbReference>
<proteinExistence type="inferred from homology"/>
<keyword evidence="10" id="KW-0408">Iron</keyword>
<evidence type="ECO:0000256" key="2">
    <source>
        <dbReference type="ARBA" id="ARBA00004651"/>
    </source>
</evidence>
<sequence>MQRYPTISIVMHWLIAILIIAAFILGSYMVDLRISPTKLKLYSWHKWLGVTILGFVALRLLVRLIKGAPSYPDSMQAWEKQAANAAHIGLYFLMFAVPLSGYLYSYAAGFPVVYLGLFELPALITPNPEWKDSLKEAHEILTKCLFAIVLLHIGAALKHQFINKDGVLQRMLPTKSNKEST</sequence>
<keyword evidence="5" id="KW-0349">Heme</keyword>
<dbReference type="Gene3D" id="1.20.120.1770">
    <property type="match status" value="1"/>
</dbReference>
<comment type="caution">
    <text evidence="15">The sequence shown here is derived from an EMBL/GenBank/DDBJ whole genome shotgun (WGS) entry which is preliminary data.</text>
</comment>
<evidence type="ECO:0000256" key="13">
    <source>
        <dbReference type="SAM" id="Phobius"/>
    </source>
</evidence>
<comment type="subcellular location">
    <subcellularLocation>
        <location evidence="2">Cell membrane</location>
        <topology evidence="2">Multi-pass membrane protein</topology>
    </subcellularLocation>
</comment>
<evidence type="ECO:0000313" key="15">
    <source>
        <dbReference type="EMBL" id="MBR7746433.1"/>
    </source>
</evidence>
<evidence type="ECO:0000313" key="16">
    <source>
        <dbReference type="Proteomes" id="UP000680158"/>
    </source>
</evidence>
<evidence type="ECO:0000256" key="9">
    <source>
        <dbReference type="ARBA" id="ARBA00022989"/>
    </source>
</evidence>
<reference evidence="15 16" key="1">
    <citation type="submission" date="2021-04" db="EMBL/GenBank/DDBJ databases">
        <title>novel species isolated from subtropical streams in China.</title>
        <authorList>
            <person name="Lu H."/>
        </authorList>
    </citation>
    <scope>NUCLEOTIDE SEQUENCE [LARGE SCALE GENOMIC DNA]</scope>
    <source>
        <strain evidence="15 16">BYS107W</strain>
    </source>
</reference>
<dbReference type="PANTHER" id="PTHR30529">
    <property type="entry name" value="CYTOCHROME B561"/>
    <property type="match status" value="1"/>
</dbReference>
<name>A0A941DF00_9BURK</name>
<dbReference type="InterPro" id="IPR016174">
    <property type="entry name" value="Di-haem_cyt_TM"/>
</dbReference>
<dbReference type="InterPro" id="IPR052168">
    <property type="entry name" value="Cytochrome_b561_oxidase"/>
</dbReference>
<feature type="domain" description="Cytochrome b561 bacterial/Ni-hydrogenase" evidence="14">
    <location>
        <begin position="3"/>
        <end position="173"/>
    </location>
</feature>
<evidence type="ECO:0000256" key="11">
    <source>
        <dbReference type="ARBA" id="ARBA00023136"/>
    </source>
</evidence>
<dbReference type="GO" id="GO:0005886">
    <property type="term" value="C:plasma membrane"/>
    <property type="evidence" value="ECO:0007669"/>
    <property type="project" value="UniProtKB-SubCell"/>
</dbReference>
<keyword evidence="7" id="KW-0479">Metal-binding</keyword>
<evidence type="ECO:0000256" key="5">
    <source>
        <dbReference type="ARBA" id="ARBA00022617"/>
    </source>
</evidence>
<keyword evidence="8" id="KW-0249">Electron transport</keyword>
<evidence type="ECO:0000256" key="3">
    <source>
        <dbReference type="ARBA" id="ARBA00022448"/>
    </source>
</evidence>
<dbReference type="GO" id="GO:0022904">
    <property type="term" value="P:respiratory electron transport chain"/>
    <property type="evidence" value="ECO:0007669"/>
    <property type="project" value="InterPro"/>
</dbReference>
<dbReference type="AlphaFoldDB" id="A0A941DF00"/>
<dbReference type="Proteomes" id="UP000680158">
    <property type="component" value="Unassembled WGS sequence"/>
</dbReference>
<accession>A0A941DF00</accession>
<evidence type="ECO:0000256" key="10">
    <source>
        <dbReference type="ARBA" id="ARBA00023004"/>
    </source>
</evidence>
<feature type="transmembrane region" description="Helical" evidence="13">
    <location>
        <begin position="12"/>
        <end position="30"/>
    </location>
</feature>
<dbReference type="InterPro" id="IPR011577">
    <property type="entry name" value="Cyt_b561_bac/Ni-Hgenase"/>
</dbReference>
<dbReference type="RefSeq" id="WP_212683764.1">
    <property type="nucleotide sequence ID" value="NZ_JAGSPM010000003.1"/>
</dbReference>
<evidence type="ECO:0000256" key="1">
    <source>
        <dbReference type="ARBA" id="ARBA00001970"/>
    </source>
</evidence>
<dbReference type="PANTHER" id="PTHR30529:SF1">
    <property type="entry name" value="CYTOCHROME B561 HOMOLOG 2"/>
    <property type="match status" value="1"/>
</dbReference>
<dbReference type="GO" id="GO:0046872">
    <property type="term" value="F:metal ion binding"/>
    <property type="evidence" value="ECO:0007669"/>
    <property type="project" value="UniProtKB-KW"/>
</dbReference>
<evidence type="ECO:0000256" key="7">
    <source>
        <dbReference type="ARBA" id="ARBA00022723"/>
    </source>
</evidence>
<keyword evidence="3" id="KW-0813">Transport</keyword>
<dbReference type="GO" id="GO:0020037">
    <property type="term" value="F:heme binding"/>
    <property type="evidence" value="ECO:0007669"/>
    <property type="project" value="TreeGrafter"/>
</dbReference>
<dbReference type="Pfam" id="PF01292">
    <property type="entry name" value="Ni_hydr_CYTB"/>
    <property type="match status" value="1"/>
</dbReference>
<keyword evidence="6 13" id="KW-0812">Transmembrane</keyword>
<dbReference type="GO" id="GO:0009055">
    <property type="term" value="F:electron transfer activity"/>
    <property type="evidence" value="ECO:0007669"/>
    <property type="project" value="InterPro"/>
</dbReference>
<keyword evidence="4" id="KW-1003">Cell membrane</keyword>
<keyword evidence="16" id="KW-1185">Reference proteome</keyword>